<feature type="transmembrane region" description="Helical" evidence="8">
    <location>
        <begin position="365"/>
        <end position="387"/>
    </location>
</feature>
<dbReference type="EMBL" id="JBANRG010000082">
    <property type="protein sequence ID" value="KAK7437918.1"/>
    <property type="molecule type" value="Genomic_DNA"/>
</dbReference>
<organism evidence="11 12">
    <name type="scientific">Marasmiellus scandens</name>
    <dbReference type="NCBI Taxonomy" id="2682957"/>
    <lineage>
        <taxon>Eukaryota</taxon>
        <taxon>Fungi</taxon>
        <taxon>Dikarya</taxon>
        <taxon>Basidiomycota</taxon>
        <taxon>Agaricomycotina</taxon>
        <taxon>Agaricomycetes</taxon>
        <taxon>Agaricomycetidae</taxon>
        <taxon>Agaricales</taxon>
        <taxon>Marasmiineae</taxon>
        <taxon>Omphalotaceae</taxon>
        <taxon>Marasmiellus</taxon>
    </lineage>
</organism>
<evidence type="ECO:0000256" key="6">
    <source>
        <dbReference type="ARBA" id="ARBA00023136"/>
    </source>
</evidence>
<feature type="chain" id="PRO_5047132408" description="Major facilitator superfamily (MFS) profile domain-containing protein" evidence="9">
    <location>
        <begin position="26"/>
        <end position="471"/>
    </location>
</feature>
<dbReference type="PANTHER" id="PTHR23514:SF3">
    <property type="entry name" value="BYPASS OF STOP CODON PROTEIN 6"/>
    <property type="match status" value="1"/>
</dbReference>
<dbReference type="Pfam" id="PF07690">
    <property type="entry name" value="MFS_1"/>
    <property type="match status" value="1"/>
</dbReference>
<keyword evidence="5 8" id="KW-1133">Transmembrane helix</keyword>
<comment type="similarity">
    <text evidence="2">Belongs to the major facilitator superfamily.</text>
</comment>
<dbReference type="InterPro" id="IPR011701">
    <property type="entry name" value="MFS"/>
</dbReference>
<evidence type="ECO:0000313" key="11">
    <source>
        <dbReference type="EMBL" id="KAK7437918.1"/>
    </source>
</evidence>
<feature type="transmembrane region" description="Helical" evidence="8">
    <location>
        <begin position="43"/>
        <end position="64"/>
    </location>
</feature>
<evidence type="ECO:0000259" key="10">
    <source>
        <dbReference type="PROSITE" id="PS50850"/>
    </source>
</evidence>
<dbReference type="SUPFAM" id="SSF103473">
    <property type="entry name" value="MFS general substrate transporter"/>
    <property type="match status" value="1"/>
</dbReference>
<feature type="compositionally biased region" description="Basic and acidic residues" evidence="7">
    <location>
        <begin position="422"/>
        <end position="434"/>
    </location>
</feature>
<evidence type="ECO:0000256" key="2">
    <source>
        <dbReference type="ARBA" id="ARBA00008335"/>
    </source>
</evidence>
<evidence type="ECO:0000256" key="5">
    <source>
        <dbReference type="ARBA" id="ARBA00022989"/>
    </source>
</evidence>
<keyword evidence="4 8" id="KW-0812">Transmembrane</keyword>
<reference evidence="11 12" key="1">
    <citation type="submission" date="2024-01" db="EMBL/GenBank/DDBJ databases">
        <title>A draft genome for the cacao thread blight pathogen Marasmiellus scandens.</title>
        <authorList>
            <person name="Baruah I.K."/>
            <person name="Leung J."/>
            <person name="Bukari Y."/>
            <person name="Amoako-Attah I."/>
            <person name="Meinhardt L.W."/>
            <person name="Bailey B.A."/>
            <person name="Cohen S.P."/>
        </authorList>
    </citation>
    <scope>NUCLEOTIDE SEQUENCE [LARGE SCALE GENOMIC DNA]</scope>
    <source>
        <strain evidence="11 12">GH-19</strain>
    </source>
</reference>
<feature type="transmembrane region" description="Helical" evidence="8">
    <location>
        <begin position="332"/>
        <end position="353"/>
    </location>
</feature>
<feature type="region of interest" description="Disordered" evidence="7">
    <location>
        <begin position="422"/>
        <end position="471"/>
    </location>
</feature>
<keyword evidence="3" id="KW-0813">Transport</keyword>
<feature type="transmembrane region" description="Helical" evidence="8">
    <location>
        <begin position="276"/>
        <end position="295"/>
    </location>
</feature>
<evidence type="ECO:0000313" key="12">
    <source>
        <dbReference type="Proteomes" id="UP001498398"/>
    </source>
</evidence>
<feature type="transmembrane region" description="Helical" evidence="8">
    <location>
        <begin position="96"/>
        <end position="112"/>
    </location>
</feature>
<keyword evidence="12" id="KW-1185">Reference proteome</keyword>
<feature type="region of interest" description="Disordered" evidence="7">
    <location>
        <begin position="196"/>
        <end position="227"/>
    </location>
</feature>
<dbReference type="InterPro" id="IPR051788">
    <property type="entry name" value="MFS_Transporter"/>
</dbReference>
<feature type="transmembrane region" description="Helical" evidence="8">
    <location>
        <begin position="161"/>
        <end position="183"/>
    </location>
</feature>
<feature type="domain" description="Major facilitator superfamily (MFS) profile" evidence="10">
    <location>
        <begin position="9"/>
        <end position="420"/>
    </location>
</feature>
<feature type="signal peptide" evidence="9">
    <location>
        <begin position="1"/>
        <end position="25"/>
    </location>
</feature>
<gene>
    <name evidence="11" type="ORF">VKT23_018353</name>
</gene>
<comment type="subcellular location">
    <subcellularLocation>
        <location evidence="1">Endomembrane system</location>
        <topology evidence="1">Multi-pass membrane protein</topology>
    </subcellularLocation>
</comment>
<dbReference type="Gene3D" id="1.20.1250.20">
    <property type="entry name" value="MFS general substrate transporter like domains"/>
    <property type="match status" value="2"/>
</dbReference>
<dbReference type="PROSITE" id="PS50850">
    <property type="entry name" value="MFS"/>
    <property type="match status" value="1"/>
</dbReference>
<evidence type="ECO:0000256" key="8">
    <source>
        <dbReference type="SAM" id="Phobius"/>
    </source>
</evidence>
<comment type="caution">
    <text evidence="11">The sequence shown here is derived from an EMBL/GenBank/DDBJ whole genome shotgun (WGS) entry which is preliminary data.</text>
</comment>
<evidence type="ECO:0000256" key="7">
    <source>
        <dbReference type="SAM" id="MobiDB-lite"/>
    </source>
</evidence>
<proteinExistence type="inferred from homology"/>
<dbReference type="InterPro" id="IPR036259">
    <property type="entry name" value="MFS_trans_sf"/>
</dbReference>
<feature type="transmembrane region" description="Helical" evidence="8">
    <location>
        <begin position="71"/>
        <end position="90"/>
    </location>
</feature>
<keyword evidence="9" id="KW-0732">Signal</keyword>
<evidence type="ECO:0000256" key="1">
    <source>
        <dbReference type="ARBA" id="ARBA00004127"/>
    </source>
</evidence>
<name>A0ABR1IPQ2_9AGAR</name>
<feature type="transmembrane region" description="Helical" evidence="8">
    <location>
        <begin position="133"/>
        <end position="155"/>
    </location>
</feature>
<evidence type="ECO:0000256" key="9">
    <source>
        <dbReference type="SAM" id="SignalP"/>
    </source>
</evidence>
<sequence length="471" mass="50906">MSSRNTVVHLVTLFWLMFLAGWNDASTGPLLPRIQEVYNVNYIIVSLIFIFACVGFVSGACINVPLSWRLGFGKVIVLGSVFQQIAYALMSPALPFPAFVMSYTINGIGLAVQDAQANGYTASMRDNPEARMGMLHAAYGAGALCAPLVATQFSTMRRWSFHYLCSLGIATINTIALSIVFDFRRQDECLAEMENDRSESASIADSEKGAIGTPDSAGTENPASGEQSENTSLFEVLSNKYVNLLAFFILVYVGVEVTIGGWIVTYIINVRDGGTSSGYIATGFWAGLTLGRVILLPVNKKVGEQRVMFLYLGVSIVLILLIWLIPSLILSGVLISIVGLLIGPCYPITMNAASRIIPKRMLTGSIGWIAGFGQAGSAVFPFVTGAIGERWGIARLMPLLLAMMVTTMLLWALVPGPARKPRQLENEQESERPDVSGGINDASLSANQIGSDIRERDQKELPKEVGIGVQT</sequence>
<dbReference type="PANTHER" id="PTHR23514">
    <property type="entry name" value="BYPASS OF STOP CODON PROTEIN 6"/>
    <property type="match status" value="1"/>
</dbReference>
<feature type="transmembrane region" description="Helical" evidence="8">
    <location>
        <begin position="241"/>
        <end position="264"/>
    </location>
</feature>
<evidence type="ECO:0000256" key="3">
    <source>
        <dbReference type="ARBA" id="ARBA00022448"/>
    </source>
</evidence>
<keyword evidence="6 8" id="KW-0472">Membrane</keyword>
<protein>
    <recommendedName>
        <fullName evidence="10">Major facilitator superfamily (MFS) profile domain-containing protein</fullName>
    </recommendedName>
</protein>
<feature type="transmembrane region" description="Helical" evidence="8">
    <location>
        <begin position="307"/>
        <end position="326"/>
    </location>
</feature>
<dbReference type="Proteomes" id="UP001498398">
    <property type="component" value="Unassembled WGS sequence"/>
</dbReference>
<accession>A0ABR1IPQ2</accession>
<evidence type="ECO:0000256" key="4">
    <source>
        <dbReference type="ARBA" id="ARBA00022692"/>
    </source>
</evidence>
<feature type="compositionally biased region" description="Polar residues" evidence="7">
    <location>
        <begin position="216"/>
        <end position="227"/>
    </location>
</feature>
<feature type="transmembrane region" description="Helical" evidence="8">
    <location>
        <begin position="393"/>
        <end position="414"/>
    </location>
</feature>
<dbReference type="InterPro" id="IPR020846">
    <property type="entry name" value="MFS_dom"/>
</dbReference>
<feature type="compositionally biased region" description="Basic and acidic residues" evidence="7">
    <location>
        <begin position="452"/>
        <end position="463"/>
    </location>
</feature>